<comment type="caution">
    <text evidence="1">The sequence shown here is derived from an EMBL/GenBank/DDBJ whole genome shotgun (WGS) entry which is preliminary data.</text>
</comment>
<accession>A0A834F5S5</accession>
<evidence type="ECO:0000313" key="2">
    <source>
        <dbReference type="Proteomes" id="UP000646548"/>
    </source>
</evidence>
<name>A0A834F5S5_ORYME</name>
<dbReference type="AlphaFoldDB" id="A0A834F5S5"/>
<dbReference type="EMBL" id="WKFB01000642">
    <property type="protein sequence ID" value="KAF6719147.1"/>
    <property type="molecule type" value="Genomic_DNA"/>
</dbReference>
<reference evidence="1" key="1">
    <citation type="journal article" name="BMC Genomics">
        <title>Long-read sequencing and de novo genome assembly of marine medaka (Oryzias melastigma).</title>
        <authorList>
            <person name="Liang P."/>
            <person name="Saqib H.S.A."/>
            <person name="Ni X."/>
            <person name="Shen Y."/>
        </authorList>
    </citation>
    <scope>NUCLEOTIDE SEQUENCE</scope>
    <source>
        <strain evidence="1">Bigg-433</strain>
    </source>
</reference>
<gene>
    <name evidence="1" type="ORF">FQA47_013105</name>
</gene>
<evidence type="ECO:0000313" key="1">
    <source>
        <dbReference type="EMBL" id="KAF6719147.1"/>
    </source>
</evidence>
<dbReference type="Proteomes" id="UP000646548">
    <property type="component" value="Unassembled WGS sequence"/>
</dbReference>
<protein>
    <submittedName>
        <fullName evidence="1">Uncharacterized protein</fullName>
    </submittedName>
</protein>
<proteinExistence type="predicted"/>
<sequence>MCAATSHVVPAPVPICSHHKDEMNVDVFRVSQMHTRTSAPVPHTKAVRQEACLPRGQSAARGTAPADVGGWRARRLLLGNQLVCAADLPARALRQLPGPVPTRAVREQAAGPVRCGLCARCVVSFGNDSNERPEFSSVCSGMMVPVRFICPEP</sequence>
<organism evidence="1 2">
    <name type="scientific">Oryzias melastigma</name>
    <name type="common">Marine medaka</name>
    <dbReference type="NCBI Taxonomy" id="30732"/>
    <lineage>
        <taxon>Eukaryota</taxon>
        <taxon>Metazoa</taxon>
        <taxon>Chordata</taxon>
        <taxon>Craniata</taxon>
        <taxon>Vertebrata</taxon>
        <taxon>Euteleostomi</taxon>
        <taxon>Actinopterygii</taxon>
        <taxon>Neopterygii</taxon>
        <taxon>Teleostei</taxon>
        <taxon>Neoteleostei</taxon>
        <taxon>Acanthomorphata</taxon>
        <taxon>Ovalentaria</taxon>
        <taxon>Atherinomorphae</taxon>
        <taxon>Beloniformes</taxon>
        <taxon>Adrianichthyidae</taxon>
        <taxon>Oryziinae</taxon>
        <taxon>Oryzias</taxon>
    </lineage>
</organism>